<gene>
    <name evidence="4" type="ORF">NBG4_340005</name>
</gene>
<dbReference type="EMBL" id="OUUY01000080">
    <property type="protein sequence ID" value="SPQ00814.1"/>
    <property type="molecule type" value="Genomic_DNA"/>
</dbReference>
<evidence type="ECO:0000256" key="1">
    <source>
        <dbReference type="ARBA" id="ARBA00004613"/>
    </source>
</evidence>
<reference evidence="5" key="1">
    <citation type="submission" date="2018-03" db="EMBL/GenBank/DDBJ databases">
        <authorList>
            <person name="Zecchin S."/>
        </authorList>
    </citation>
    <scope>NUCLEOTIDE SEQUENCE [LARGE SCALE GENOMIC DNA]</scope>
</reference>
<comment type="subcellular location">
    <subcellularLocation>
        <location evidence="1">Secreted</location>
    </subcellularLocation>
</comment>
<dbReference type="SUPFAM" id="SSF88713">
    <property type="entry name" value="Glycoside hydrolase/deacetylase"/>
    <property type="match status" value="1"/>
</dbReference>
<dbReference type="PANTHER" id="PTHR34216:SF3">
    <property type="entry name" value="POLY-BETA-1,6-N-ACETYL-D-GLUCOSAMINE N-DEACETYLASE"/>
    <property type="match status" value="1"/>
</dbReference>
<dbReference type="GO" id="GO:0016810">
    <property type="term" value="F:hydrolase activity, acting on carbon-nitrogen (but not peptide) bonds"/>
    <property type="evidence" value="ECO:0007669"/>
    <property type="project" value="InterPro"/>
</dbReference>
<dbReference type="GO" id="GO:0005576">
    <property type="term" value="C:extracellular region"/>
    <property type="evidence" value="ECO:0007669"/>
    <property type="project" value="UniProtKB-SubCell"/>
</dbReference>
<evidence type="ECO:0000313" key="4">
    <source>
        <dbReference type="EMBL" id="SPQ00814.1"/>
    </source>
</evidence>
<evidence type="ECO:0000313" key="5">
    <source>
        <dbReference type="Proteomes" id="UP000245125"/>
    </source>
</evidence>
<dbReference type="InterPro" id="IPR002509">
    <property type="entry name" value="NODB_dom"/>
</dbReference>
<dbReference type="Pfam" id="PF01522">
    <property type="entry name" value="Polysacc_deac_1"/>
    <property type="match status" value="1"/>
</dbReference>
<name>A0A2U3QHB4_9BACT</name>
<dbReference type="InterPro" id="IPR011330">
    <property type="entry name" value="Glyco_hydro/deAcase_b/a-brl"/>
</dbReference>
<dbReference type="OrthoDB" id="9813467at2"/>
<dbReference type="CDD" id="cd10918">
    <property type="entry name" value="CE4_NodB_like_5s_6s"/>
    <property type="match status" value="1"/>
</dbReference>
<sequence length="329" mass="37413">MKEVPSYVVLLFHSTDARDRLSLRGLGNISPETFGELCVAIKQEFDVVSLRRFTELISAREAKQGRFLAVTFDDGPKSFALNAAHVLESLRMPSACFLITDCVGDKALYWRYLYNYCINAGFGRDLAALVSAQYNVPVKEQDMVSFTRSNFSSDKNRRIIKGILGHLIAEEKYRENECELFLSSDDLRRLKDNPLITFGIHTCTHPVMKGLGNEELRNEISGSMDFYRENIENASPMFSVPFGRLSRDYDERTVFSALDLSVSAIFSAYGGINEKGQPLYNIRRIPVHEGLLEQGVDKFVRALCKMEVGPEYREAEKRLCEAVERRFLP</sequence>
<accession>A0A2U3QHB4</accession>
<organism evidence="4 5">
    <name type="scientific">Candidatus Sulfobium mesophilum</name>
    <dbReference type="NCBI Taxonomy" id="2016548"/>
    <lineage>
        <taxon>Bacteria</taxon>
        <taxon>Pseudomonadati</taxon>
        <taxon>Nitrospirota</taxon>
        <taxon>Nitrospiria</taxon>
        <taxon>Nitrospirales</taxon>
        <taxon>Nitrospiraceae</taxon>
        <taxon>Candidatus Sulfobium</taxon>
    </lineage>
</organism>
<dbReference type="GO" id="GO:0005975">
    <property type="term" value="P:carbohydrate metabolic process"/>
    <property type="evidence" value="ECO:0007669"/>
    <property type="project" value="InterPro"/>
</dbReference>
<proteinExistence type="predicted"/>
<dbReference type="Gene3D" id="3.20.20.370">
    <property type="entry name" value="Glycoside hydrolase/deacetylase"/>
    <property type="match status" value="1"/>
</dbReference>
<keyword evidence="2" id="KW-0732">Signal</keyword>
<feature type="domain" description="NodB homology" evidence="3">
    <location>
        <begin position="63"/>
        <end position="249"/>
    </location>
</feature>
<evidence type="ECO:0000256" key="2">
    <source>
        <dbReference type="ARBA" id="ARBA00022729"/>
    </source>
</evidence>
<dbReference type="AlphaFoldDB" id="A0A2U3QHB4"/>
<evidence type="ECO:0000259" key="3">
    <source>
        <dbReference type="Pfam" id="PF01522"/>
    </source>
</evidence>
<dbReference type="PANTHER" id="PTHR34216">
    <property type="match status" value="1"/>
</dbReference>
<dbReference type="Proteomes" id="UP000245125">
    <property type="component" value="Unassembled WGS sequence"/>
</dbReference>
<keyword evidence="5" id="KW-1185">Reference proteome</keyword>
<dbReference type="InterPro" id="IPR051398">
    <property type="entry name" value="Polysacch_Deacetylase"/>
</dbReference>
<protein>
    <recommendedName>
        <fullName evidence="3">NodB homology domain-containing protein</fullName>
    </recommendedName>
</protein>